<dbReference type="RefSeq" id="WP_243727434.1">
    <property type="nucleotide sequence ID" value="NZ_SLWS01000012.1"/>
</dbReference>
<keyword evidence="1" id="KW-0732">Signal</keyword>
<dbReference type="Proteomes" id="UP000295680">
    <property type="component" value="Unassembled WGS sequence"/>
</dbReference>
<dbReference type="InterPro" id="IPR011852">
    <property type="entry name" value="TRAP_TAXI"/>
</dbReference>
<evidence type="ECO:0000256" key="1">
    <source>
        <dbReference type="SAM" id="SignalP"/>
    </source>
</evidence>
<evidence type="ECO:0008006" key="4">
    <source>
        <dbReference type="Google" id="ProtNLM"/>
    </source>
</evidence>
<dbReference type="PROSITE" id="PS51257">
    <property type="entry name" value="PROKAR_LIPOPROTEIN"/>
    <property type="match status" value="1"/>
</dbReference>
<dbReference type="SUPFAM" id="SSF53850">
    <property type="entry name" value="Periplasmic binding protein-like II"/>
    <property type="match status" value="1"/>
</dbReference>
<proteinExistence type="predicted"/>
<protein>
    <recommendedName>
        <fullName evidence="4">TRAP transporter TAXI family solute receptor</fullName>
    </recommendedName>
</protein>
<organism evidence="2 3">
    <name type="scientific">Actinocrispum wychmicini</name>
    <dbReference type="NCBI Taxonomy" id="1213861"/>
    <lineage>
        <taxon>Bacteria</taxon>
        <taxon>Bacillati</taxon>
        <taxon>Actinomycetota</taxon>
        <taxon>Actinomycetes</taxon>
        <taxon>Pseudonocardiales</taxon>
        <taxon>Pseudonocardiaceae</taxon>
        <taxon>Actinocrispum</taxon>
    </lineage>
</organism>
<keyword evidence="3" id="KW-1185">Reference proteome</keyword>
<dbReference type="NCBIfam" id="TIGR02122">
    <property type="entry name" value="TRAP_TAXI"/>
    <property type="match status" value="1"/>
</dbReference>
<reference evidence="2 3" key="1">
    <citation type="submission" date="2019-03" db="EMBL/GenBank/DDBJ databases">
        <title>Genomic Encyclopedia of Type Strains, Phase IV (KMG-IV): sequencing the most valuable type-strain genomes for metagenomic binning, comparative biology and taxonomic classification.</title>
        <authorList>
            <person name="Goeker M."/>
        </authorList>
    </citation>
    <scope>NUCLEOTIDE SEQUENCE [LARGE SCALE GENOMIC DNA]</scope>
    <source>
        <strain evidence="2 3">DSM 45934</strain>
    </source>
</reference>
<dbReference type="PANTHER" id="PTHR42941:SF1">
    <property type="entry name" value="SLL1037 PROTEIN"/>
    <property type="match status" value="1"/>
</dbReference>
<dbReference type="AlphaFoldDB" id="A0A4V2S5L3"/>
<dbReference type="Gene3D" id="3.40.190.10">
    <property type="entry name" value="Periplasmic binding protein-like II"/>
    <property type="match status" value="2"/>
</dbReference>
<accession>A0A4V2S5L3</accession>
<gene>
    <name evidence="2" type="ORF">EV192_112372</name>
</gene>
<evidence type="ECO:0000313" key="3">
    <source>
        <dbReference type="Proteomes" id="UP000295680"/>
    </source>
</evidence>
<dbReference type="EMBL" id="SLWS01000012">
    <property type="protein sequence ID" value="TCO52640.1"/>
    <property type="molecule type" value="Genomic_DNA"/>
</dbReference>
<name>A0A4V2S5L3_9PSEU</name>
<comment type="caution">
    <text evidence="2">The sequence shown here is derived from an EMBL/GenBank/DDBJ whole genome shotgun (WGS) entry which is preliminary data.</text>
</comment>
<feature type="chain" id="PRO_5039663312" description="TRAP transporter TAXI family solute receptor" evidence="1">
    <location>
        <begin position="24"/>
        <end position="310"/>
    </location>
</feature>
<sequence length="310" mass="33189">MSRKLAALSAMVLLLAACTNPTAGLRLTIATGFESGVYYALGSALANEWSAQTGIEKPVVLKTNGSADNLKRLRTGEANVAISAADVAKDQLNDFTVHKPRALARIYDDYLHIAVRADSSIQHVSDLRGKRVAIGAPSSGVEVIANRVLDMAGVAAGPNPPVVTHLTLAASADQLQKGNIDAFFWSGGLPTKEIRQLATAMPLRLVDMNDVMPRIREKYSYYSAATIPVTTYALADPTPVNTLIVPNLLLVTDDMSADAAKVLTQGVFEAQPKLAKVNTAANSIDQRSAIETRPVPLHEGALQYYREIKI</sequence>
<dbReference type="PANTHER" id="PTHR42941">
    <property type="entry name" value="SLL1037 PROTEIN"/>
    <property type="match status" value="1"/>
</dbReference>
<feature type="signal peptide" evidence="1">
    <location>
        <begin position="1"/>
        <end position="23"/>
    </location>
</feature>
<evidence type="ECO:0000313" key="2">
    <source>
        <dbReference type="EMBL" id="TCO52640.1"/>
    </source>
</evidence>
<dbReference type="Pfam" id="PF16868">
    <property type="entry name" value="NMT1_3"/>
    <property type="match status" value="1"/>
</dbReference>